<dbReference type="SUPFAM" id="SSF52833">
    <property type="entry name" value="Thioredoxin-like"/>
    <property type="match status" value="1"/>
</dbReference>
<proteinExistence type="predicted"/>
<dbReference type="KEGG" id="nsh:GXM_00776"/>
<dbReference type="EMBL" id="CP045226">
    <property type="protein sequence ID" value="QFS43303.1"/>
    <property type="molecule type" value="Genomic_DNA"/>
</dbReference>
<dbReference type="InterPro" id="IPR036249">
    <property type="entry name" value="Thioredoxin-like_sf"/>
</dbReference>
<gene>
    <name evidence="1" type="ORF">GXM_00776</name>
</gene>
<evidence type="ECO:0000313" key="2">
    <source>
        <dbReference type="Proteomes" id="UP000326678"/>
    </source>
</evidence>
<sequence length="208" mass="22803">MPHPLLPTPYSLLPTPYSLLPTPNFLSIMGNKYLTLSELNLEGQLLGFIGGEPGKYKYMQLAVPSGNVEIKLPKELRRLLSSSLTPGQKIRVCGHSKIDSRTSKIKIKAYRVTPIDGCPKQDLPPQSKAKIMVCQKGGCLKRGGKGLLSELEKTLCDRGLLDKVTIEYTGCQKCCGSAPNCVLQLGKKKYKNIHPEAIASLLESHLTE</sequence>
<evidence type="ECO:0000313" key="1">
    <source>
        <dbReference type="EMBL" id="QFS43303.1"/>
    </source>
</evidence>
<reference evidence="1 2" key="1">
    <citation type="submission" date="2019-10" db="EMBL/GenBank/DDBJ databases">
        <title>Genomic and transcriptomic insights into the perfect genentic adaptation of a filamentous nitrogen-fixing cyanobacterium to rice fields.</title>
        <authorList>
            <person name="Chen Z."/>
        </authorList>
    </citation>
    <scope>NUCLEOTIDE SEQUENCE [LARGE SCALE GENOMIC DNA]</scope>
    <source>
        <strain evidence="1">CCNUC1</strain>
    </source>
</reference>
<keyword evidence="2" id="KW-1185">Reference proteome</keyword>
<dbReference type="CDD" id="cd02980">
    <property type="entry name" value="TRX_Fd_family"/>
    <property type="match status" value="1"/>
</dbReference>
<accession>A0A5P8VS80</accession>
<dbReference type="AlphaFoldDB" id="A0A5P8VS80"/>
<dbReference type="Proteomes" id="UP000326678">
    <property type="component" value="Chromosome Gxm1"/>
</dbReference>
<name>A0A5P8VS80_9NOSO</name>
<dbReference type="Gene3D" id="3.40.30.10">
    <property type="entry name" value="Glutaredoxin"/>
    <property type="match status" value="1"/>
</dbReference>
<dbReference type="Pfam" id="PF01257">
    <property type="entry name" value="2Fe-2S_thioredx"/>
    <property type="match status" value="1"/>
</dbReference>
<protein>
    <submittedName>
        <fullName evidence="1">(2Fe-2S) ferredoxin domain-containing protein</fullName>
    </submittedName>
</protein>
<organism evidence="1 2">
    <name type="scientific">Nostoc sphaeroides CCNUC1</name>
    <dbReference type="NCBI Taxonomy" id="2653204"/>
    <lineage>
        <taxon>Bacteria</taxon>
        <taxon>Bacillati</taxon>
        <taxon>Cyanobacteriota</taxon>
        <taxon>Cyanophyceae</taxon>
        <taxon>Nostocales</taxon>
        <taxon>Nostocaceae</taxon>
        <taxon>Nostoc</taxon>
    </lineage>
</organism>